<reference evidence="4 5" key="1">
    <citation type="submission" date="2020-02" db="EMBL/GenBank/DDBJ databases">
        <title>Draft genome sequence of Limisphaera ngatamarikiensis NGM72.4T, a thermophilic Verrucomicrobia grouped in subdivision 3.</title>
        <authorList>
            <person name="Carere C.R."/>
            <person name="Steen J."/>
            <person name="Hugenholtz P."/>
            <person name="Stott M.B."/>
        </authorList>
    </citation>
    <scope>NUCLEOTIDE SEQUENCE [LARGE SCALE GENOMIC DNA]</scope>
    <source>
        <strain evidence="4 5">NGM72.4</strain>
    </source>
</reference>
<evidence type="ECO:0000313" key="5">
    <source>
        <dbReference type="Proteomes" id="UP000477311"/>
    </source>
</evidence>
<keyword evidence="1" id="KW-0812">Transmembrane</keyword>
<gene>
    <name evidence="4" type="ORF">G4L39_13725</name>
</gene>
<comment type="caution">
    <text evidence="4">The sequence shown here is derived from an EMBL/GenBank/DDBJ whole genome shotgun (WGS) entry which is preliminary data.</text>
</comment>
<keyword evidence="1" id="KW-0472">Membrane</keyword>
<protein>
    <recommendedName>
        <fullName evidence="3">Alpha-galactosidase NEW3 domain-containing protein</fullName>
    </recommendedName>
</protein>
<keyword evidence="1" id="KW-1133">Transmembrane helix</keyword>
<keyword evidence="2" id="KW-0732">Signal</keyword>
<dbReference type="Proteomes" id="UP000477311">
    <property type="component" value="Unassembled WGS sequence"/>
</dbReference>
<evidence type="ECO:0000256" key="1">
    <source>
        <dbReference type="SAM" id="Phobius"/>
    </source>
</evidence>
<keyword evidence="5" id="KW-1185">Reference proteome</keyword>
<dbReference type="AlphaFoldDB" id="A0A6M1S0D9"/>
<dbReference type="PANTHER" id="PTHR39198">
    <property type="entry name" value="HYPOTHETICAL MEMBRANE PROTEIN, CONSERVED"/>
    <property type="match status" value="1"/>
</dbReference>
<feature type="domain" description="Alpha-galactosidase NEW3" evidence="3">
    <location>
        <begin position="284"/>
        <end position="357"/>
    </location>
</feature>
<dbReference type="EMBL" id="JAAKYA010000092">
    <property type="protein sequence ID" value="NGO40442.1"/>
    <property type="molecule type" value="Genomic_DNA"/>
</dbReference>
<feature type="domain" description="Alpha-galactosidase NEW3" evidence="3">
    <location>
        <begin position="193"/>
        <end position="250"/>
    </location>
</feature>
<sequence length="403" mass="44536">MMRTNRIFWLAGLVVGFGLWACGVARAAADTNNLPERHFVVAFQYPGVNLTPDDSLNVDLRFKNRGRSDETILVEVTEQPADWRVEIRRYGTVVTGVFLASGEDQTLTFSARPRDRSVKKLPEGTYRFAIRAHTPDNALVRETALAVKVSSGEHGPERISLETSYPTLRGSSADRFQFSLDVRNETGQDAVFNFRAVAPEGWQTSFRPAYESKQITSLQINAGSSRSIEFEVTPPYRAQAGEYAFKVEVEAGRARAEKELKVVLTGTHGLKVGTPSGLLSLVTERGKKTTTTLLVQNTGSAPQREISFQAFKPENWKVEFSPEKLENVQPGDVKQVEMSITPADQALVGDYSVAVSVDGERVNRDLEFRVTIRAGAAWGWVGLAIIVLVVVGLGVTFHYLGRR</sequence>
<feature type="chain" id="PRO_5026761523" description="Alpha-galactosidase NEW3 domain-containing protein" evidence="2">
    <location>
        <begin position="28"/>
        <end position="403"/>
    </location>
</feature>
<evidence type="ECO:0000313" key="4">
    <source>
        <dbReference type="EMBL" id="NGO40442.1"/>
    </source>
</evidence>
<name>A0A6M1S0D9_9BACT</name>
<dbReference type="Gene3D" id="2.60.40.10">
    <property type="entry name" value="Immunoglobulins"/>
    <property type="match status" value="1"/>
</dbReference>
<dbReference type="InterPro" id="IPR018905">
    <property type="entry name" value="A-galactase_NEW3"/>
</dbReference>
<evidence type="ECO:0000256" key="2">
    <source>
        <dbReference type="SAM" id="SignalP"/>
    </source>
</evidence>
<feature type="signal peptide" evidence="2">
    <location>
        <begin position="1"/>
        <end position="27"/>
    </location>
</feature>
<evidence type="ECO:0000259" key="3">
    <source>
        <dbReference type="Pfam" id="PF10633"/>
    </source>
</evidence>
<dbReference type="PANTHER" id="PTHR39198:SF1">
    <property type="entry name" value="ALPHA-GALACTOSIDASE NEW3 DOMAIN-CONTAINING PROTEIN"/>
    <property type="match status" value="1"/>
</dbReference>
<dbReference type="InterPro" id="IPR013783">
    <property type="entry name" value="Ig-like_fold"/>
</dbReference>
<dbReference type="Pfam" id="PF10633">
    <property type="entry name" value="NPCBM_assoc"/>
    <property type="match status" value="2"/>
</dbReference>
<feature type="transmembrane region" description="Helical" evidence="1">
    <location>
        <begin position="377"/>
        <end position="400"/>
    </location>
</feature>
<accession>A0A6M1S0D9</accession>
<proteinExistence type="predicted"/>
<dbReference type="RefSeq" id="WP_165109047.1">
    <property type="nucleotide sequence ID" value="NZ_JAAKYA010000092.1"/>
</dbReference>
<organism evidence="4 5">
    <name type="scientific">Limisphaera ngatamarikiensis</name>
    <dbReference type="NCBI Taxonomy" id="1324935"/>
    <lineage>
        <taxon>Bacteria</taxon>
        <taxon>Pseudomonadati</taxon>
        <taxon>Verrucomicrobiota</taxon>
        <taxon>Verrucomicrobiia</taxon>
        <taxon>Limisphaerales</taxon>
        <taxon>Limisphaeraceae</taxon>
        <taxon>Limisphaera</taxon>
    </lineage>
</organism>